<name>A0A0H2LS22_VARPD</name>
<dbReference type="FunFam" id="3.90.226.10:FF:000009">
    <property type="entry name" value="Carnitinyl-CoA dehydratase"/>
    <property type="match status" value="1"/>
</dbReference>
<dbReference type="Proteomes" id="UP000035170">
    <property type="component" value="Unassembled WGS sequence"/>
</dbReference>
<dbReference type="Gene3D" id="1.10.12.10">
    <property type="entry name" value="Lyase 2-enoyl-coa Hydratase, Chain A, domain 2"/>
    <property type="match status" value="1"/>
</dbReference>
<dbReference type="PANTHER" id="PTHR11941">
    <property type="entry name" value="ENOYL-COA HYDRATASE-RELATED"/>
    <property type="match status" value="1"/>
</dbReference>
<dbReference type="InterPro" id="IPR014748">
    <property type="entry name" value="Enoyl-CoA_hydra_C"/>
</dbReference>
<sequence length="258" mass="27554">MPIVKTVQDGVAIVTLNRPEAMNSIDPESNEQLLAIWEEVSSDESIRVLVLTGAGERAFCTGADLKKTMPPADSAARQVFRAGTRHSNFGTLQTDKPVIAAINGYALGGGLELALLADIRICSENAQFGLPEVRVGSIPGAGGTQRLIRAVGQSDTMWMLLTGERIDANEALRIGLVSKVVPLPALQETAINLARAMAANAPLAMTAAKRLAMTGRELPLAGGLELERQAFGVLRDSEDRLEGRRAFADKRAPVFRGR</sequence>
<accession>A0A0H2LS22</accession>
<evidence type="ECO:0000256" key="3">
    <source>
        <dbReference type="RuleBase" id="RU003707"/>
    </source>
</evidence>
<dbReference type="SUPFAM" id="SSF52096">
    <property type="entry name" value="ClpP/crotonase"/>
    <property type="match status" value="1"/>
</dbReference>
<dbReference type="EC" id="4.2.1.17" evidence="4"/>
<comment type="caution">
    <text evidence="4">The sequence shown here is derived from an EMBL/GenBank/DDBJ whole genome shotgun (WGS) entry which is preliminary data.</text>
</comment>
<protein>
    <submittedName>
        <fullName evidence="4">2,3-dehydroadipyl-CoA hydratase</fullName>
        <ecNumber evidence="4">4.2.1.17</ecNumber>
    </submittedName>
</protein>
<dbReference type="Pfam" id="PF00378">
    <property type="entry name" value="ECH_1"/>
    <property type="match status" value="1"/>
</dbReference>
<dbReference type="GO" id="GO:0006635">
    <property type="term" value="P:fatty acid beta-oxidation"/>
    <property type="evidence" value="ECO:0007669"/>
    <property type="project" value="TreeGrafter"/>
</dbReference>
<dbReference type="Gene3D" id="3.90.226.10">
    <property type="entry name" value="2-enoyl-CoA Hydratase, Chain A, domain 1"/>
    <property type="match status" value="1"/>
</dbReference>
<dbReference type="FunFam" id="1.10.12.10:FF:000001">
    <property type="entry name" value="Probable enoyl-CoA hydratase, mitochondrial"/>
    <property type="match status" value="1"/>
</dbReference>
<comment type="similarity">
    <text evidence="1 3">Belongs to the enoyl-CoA hydratase/isomerase family.</text>
</comment>
<dbReference type="RefSeq" id="WP_047787476.1">
    <property type="nucleotide sequence ID" value="NZ_JZWI01000052.1"/>
</dbReference>
<dbReference type="PROSITE" id="PS00166">
    <property type="entry name" value="ENOYL_COA_HYDRATASE"/>
    <property type="match status" value="1"/>
</dbReference>
<proteinExistence type="inferred from homology"/>
<evidence type="ECO:0000313" key="5">
    <source>
        <dbReference type="Proteomes" id="UP000035170"/>
    </source>
</evidence>
<evidence type="ECO:0000256" key="2">
    <source>
        <dbReference type="ARBA" id="ARBA00023239"/>
    </source>
</evidence>
<evidence type="ECO:0000256" key="1">
    <source>
        <dbReference type="ARBA" id="ARBA00005254"/>
    </source>
</evidence>
<dbReference type="GO" id="GO:0004300">
    <property type="term" value="F:enoyl-CoA hydratase activity"/>
    <property type="evidence" value="ECO:0007669"/>
    <property type="project" value="UniProtKB-EC"/>
</dbReference>
<dbReference type="PATRIC" id="fig|34073.19.peg.6606"/>
<dbReference type="InterPro" id="IPR029045">
    <property type="entry name" value="ClpP/crotonase-like_dom_sf"/>
</dbReference>
<dbReference type="EMBL" id="JZWI01000052">
    <property type="protein sequence ID" value="KLN52476.1"/>
    <property type="molecule type" value="Genomic_DNA"/>
</dbReference>
<organism evidence="4 5">
    <name type="scientific">Variovorax paradoxus</name>
    <dbReference type="NCBI Taxonomy" id="34073"/>
    <lineage>
        <taxon>Bacteria</taxon>
        <taxon>Pseudomonadati</taxon>
        <taxon>Pseudomonadota</taxon>
        <taxon>Betaproteobacteria</taxon>
        <taxon>Burkholderiales</taxon>
        <taxon>Comamonadaceae</taxon>
        <taxon>Variovorax</taxon>
    </lineage>
</organism>
<dbReference type="InterPro" id="IPR001753">
    <property type="entry name" value="Enoyl-CoA_hydra/iso"/>
</dbReference>
<dbReference type="PANTHER" id="PTHR11941:SF54">
    <property type="entry name" value="ENOYL-COA HYDRATASE, MITOCHONDRIAL"/>
    <property type="match status" value="1"/>
</dbReference>
<reference evidence="4 5" key="1">
    <citation type="submission" date="2015-03" db="EMBL/GenBank/DDBJ databases">
        <title>Genome sequence of Variovorax paradoxus TBEA6.</title>
        <authorList>
            <person name="Poehlein A."/>
            <person name="Schuldes J."/>
            <person name="Wuebbeler J.H."/>
            <person name="Hiessl S."/>
            <person name="Steinbuechel A."/>
            <person name="Daniel R."/>
        </authorList>
    </citation>
    <scope>NUCLEOTIDE SEQUENCE [LARGE SCALE GENOMIC DNA]</scope>
    <source>
        <strain evidence="4 5">TBEA6</strain>
    </source>
</reference>
<keyword evidence="5" id="KW-1185">Reference proteome</keyword>
<evidence type="ECO:0000313" key="4">
    <source>
        <dbReference type="EMBL" id="KLN52476.1"/>
    </source>
</evidence>
<dbReference type="AlphaFoldDB" id="A0A0H2LS22"/>
<gene>
    <name evidence="4" type="primary">paaF9</name>
    <name evidence="4" type="ORF">VPARA_64150</name>
</gene>
<keyword evidence="2 4" id="KW-0456">Lyase</keyword>
<dbReference type="InterPro" id="IPR018376">
    <property type="entry name" value="Enoyl-CoA_hyd/isom_CS"/>
</dbReference>
<dbReference type="CDD" id="cd06558">
    <property type="entry name" value="crotonase-like"/>
    <property type="match status" value="1"/>
</dbReference>